<evidence type="ECO:0000313" key="1">
    <source>
        <dbReference type="EMBL" id="PMD64125.1"/>
    </source>
</evidence>
<dbReference type="OrthoDB" id="4158087at2759"/>
<evidence type="ECO:0008006" key="3">
    <source>
        <dbReference type="Google" id="ProtNLM"/>
    </source>
</evidence>
<dbReference type="PANTHER" id="PTHR37540">
    <property type="entry name" value="TRANSCRIPTION FACTOR (ACR-2), PUTATIVE-RELATED-RELATED"/>
    <property type="match status" value="1"/>
</dbReference>
<dbReference type="InParanoid" id="A0A2J6TM68"/>
<organism evidence="1 2">
    <name type="scientific">Hyaloscypha bicolor E</name>
    <dbReference type="NCBI Taxonomy" id="1095630"/>
    <lineage>
        <taxon>Eukaryota</taxon>
        <taxon>Fungi</taxon>
        <taxon>Dikarya</taxon>
        <taxon>Ascomycota</taxon>
        <taxon>Pezizomycotina</taxon>
        <taxon>Leotiomycetes</taxon>
        <taxon>Helotiales</taxon>
        <taxon>Hyaloscyphaceae</taxon>
        <taxon>Hyaloscypha</taxon>
        <taxon>Hyaloscypha bicolor</taxon>
    </lineage>
</organism>
<dbReference type="AlphaFoldDB" id="A0A2J6TM68"/>
<evidence type="ECO:0000313" key="2">
    <source>
        <dbReference type="Proteomes" id="UP000235371"/>
    </source>
</evidence>
<dbReference type="RefSeq" id="XP_024741029.1">
    <property type="nucleotide sequence ID" value="XM_024877831.1"/>
</dbReference>
<sequence length="556" mass="62425">MEPPLQIVKGGDGILRDVHDRPMIVVFNATKSDLGAIKGGGVSLAASASAKCSPFAFVHEDGLTKEDGAARALIRTHVMRDHFRRKREKAIQKRQSGHFDAENPKESIPASVLWADDPFGTCSLPPQPSGILDHFAQYPIEMTPRTHQLVNHYVTIIAGLAQPGAFNYMYSFAAGLRDQALFHVLLLTSALHLCYLTGRVNWEETGKGPSTEIISHKLIAIQKVNEKLRDSATAISDQVIHAVTFLAMAESVNCLGGDKAAANAHLDGLSRMVKVRGGLEALDHDIVRKICLADYLCCVEHDQQPRFKPPPSGKDTDQKEHVLRRARLPWPHMQRIEYSSMVEVPAGFQCLQTLVHLDDEFINIVRSIENFCVVFREVHSSGDKQTLRVTDFDATSLRYRLLCMESARRSATHEELIGDACRVGALVFLKTVFDQFGWWGTAHIVRGRRHTTILEKLKVYLKRIDSSVDALKTECLELELWLTCMAGLLPLQHINKLWFGSCLEVVVTKLRLKSWEEVEAVLRKFLWIEWIHGRACKAFWEDAQRGEKQAMPGVLS</sequence>
<gene>
    <name evidence="1" type="ORF">K444DRAFT_583572</name>
</gene>
<protein>
    <recommendedName>
        <fullName evidence="3">Transcription factor domain-containing protein</fullName>
    </recommendedName>
</protein>
<name>A0A2J6TM68_9HELO</name>
<reference evidence="1 2" key="1">
    <citation type="submission" date="2016-04" db="EMBL/GenBank/DDBJ databases">
        <title>A degradative enzymes factory behind the ericoid mycorrhizal symbiosis.</title>
        <authorList>
            <consortium name="DOE Joint Genome Institute"/>
            <person name="Martino E."/>
            <person name="Morin E."/>
            <person name="Grelet G."/>
            <person name="Kuo A."/>
            <person name="Kohler A."/>
            <person name="Daghino S."/>
            <person name="Barry K."/>
            <person name="Choi C."/>
            <person name="Cichocki N."/>
            <person name="Clum A."/>
            <person name="Copeland A."/>
            <person name="Hainaut M."/>
            <person name="Haridas S."/>
            <person name="Labutti K."/>
            <person name="Lindquist E."/>
            <person name="Lipzen A."/>
            <person name="Khouja H.-R."/>
            <person name="Murat C."/>
            <person name="Ohm R."/>
            <person name="Olson A."/>
            <person name="Spatafora J."/>
            <person name="Veneault-Fourrey C."/>
            <person name="Henrissat B."/>
            <person name="Grigoriev I."/>
            <person name="Martin F."/>
            <person name="Perotto S."/>
        </authorList>
    </citation>
    <scope>NUCLEOTIDE SEQUENCE [LARGE SCALE GENOMIC DNA]</scope>
    <source>
        <strain evidence="1 2">E</strain>
    </source>
</reference>
<dbReference type="GeneID" id="36585908"/>
<dbReference type="EMBL" id="KZ613772">
    <property type="protein sequence ID" value="PMD64125.1"/>
    <property type="molecule type" value="Genomic_DNA"/>
</dbReference>
<dbReference type="PANTHER" id="PTHR37540:SF5">
    <property type="entry name" value="TRANSCRIPTION FACTOR DOMAIN-CONTAINING PROTEIN"/>
    <property type="match status" value="1"/>
</dbReference>
<accession>A0A2J6TM68</accession>
<keyword evidence="2" id="KW-1185">Reference proteome</keyword>
<proteinExistence type="predicted"/>
<dbReference type="Proteomes" id="UP000235371">
    <property type="component" value="Unassembled WGS sequence"/>
</dbReference>